<keyword evidence="3" id="KW-1185">Reference proteome</keyword>
<dbReference type="EMBL" id="JBHTOD010000020">
    <property type="protein sequence ID" value="MFD1456720.1"/>
    <property type="molecule type" value="Genomic_DNA"/>
</dbReference>
<feature type="transmembrane region" description="Helical" evidence="1">
    <location>
        <begin position="123"/>
        <end position="139"/>
    </location>
</feature>
<dbReference type="Proteomes" id="UP001597189">
    <property type="component" value="Unassembled WGS sequence"/>
</dbReference>
<protein>
    <submittedName>
        <fullName evidence="2">Uncharacterized protein</fullName>
    </submittedName>
</protein>
<keyword evidence="1" id="KW-0472">Membrane</keyword>
<proteinExistence type="predicted"/>
<evidence type="ECO:0000313" key="3">
    <source>
        <dbReference type="Proteomes" id="UP001597189"/>
    </source>
</evidence>
<organism evidence="2 3">
    <name type="scientific">Levilactobacillus lanxiensis</name>
    <dbReference type="NCBI Taxonomy" id="2799568"/>
    <lineage>
        <taxon>Bacteria</taxon>
        <taxon>Bacillati</taxon>
        <taxon>Bacillota</taxon>
        <taxon>Bacilli</taxon>
        <taxon>Lactobacillales</taxon>
        <taxon>Lactobacillaceae</taxon>
        <taxon>Levilactobacillus</taxon>
    </lineage>
</organism>
<feature type="transmembrane region" description="Helical" evidence="1">
    <location>
        <begin position="20"/>
        <end position="40"/>
    </location>
</feature>
<gene>
    <name evidence="2" type="ORF">ACFQ44_13765</name>
</gene>
<reference evidence="3" key="1">
    <citation type="journal article" date="2019" name="Int. J. Syst. Evol. Microbiol.">
        <title>The Global Catalogue of Microorganisms (GCM) 10K type strain sequencing project: providing services to taxonomists for standard genome sequencing and annotation.</title>
        <authorList>
            <consortium name="The Broad Institute Genomics Platform"/>
            <consortium name="The Broad Institute Genome Sequencing Center for Infectious Disease"/>
            <person name="Wu L."/>
            <person name="Ma J."/>
        </authorList>
    </citation>
    <scope>NUCLEOTIDE SEQUENCE [LARGE SCALE GENOMIC DNA]</scope>
    <source>
        <strain evidence="3">CCM 8979</strain>
    </source>
</reference>
<evidence type="ECO:0000256" key="1">
    <source>
        <dbReference type="SAM" id="Phobius"/>
    </source>
</evidence>
<feature type="transmembrane region" description="Helical" evidence="1">
    <location>
        <begin position="165"/>
        <end position="183"/>
    </location>
</feature>
<name>A0ABW4D815_9LACO</name>
<sequence>MESLIIRITKNLKITKRNLLLSGLAMSVFFIIFLVLNWIHIDKIHLNPLNQFSVGATLNAFEDLILVIAGYLVVSVIPHMIFTKLLLFIEVTMMLGGISYTILALSSGNLLTCILRLIRQLDYIILIYMLSLVSIQTIYNNRFQNYDNYFIRWCSSLNASLSKKWIKLVFLVLVYWVTSTLTLPY</sequence>
<comment type="caution">
    <text evidence="2">The sequence shown here is derived from an EMBL/GenBank/DDBJ whole genome shotgun (WGS) entry which is preliminary data.</text>
</comment>
<keyword evidence="1" id="KW-0812">Transmembrane</keyword>
<keyword evidence="1" id="KW-1133">Transmembrane helix</keyword>
<accession>A0ABW4D815</accession>
<feature type="transmembrane region" description="Helical" evidence="1">
    <location>
        <begin position="52"/>
        <end position="73"/>
    </location>
</feature>
<feature type="transmembrane region" description="Helical" evidence="1">
    <location>
        <begin position="85"/>
        <end position="103"/>
    </location>
</feature>
<evidence type="ECO:0000313" key="2">
    <source>
        <dbReference type="EMBL" id="MFD1456720.1"/>
    </source>
</evidence>